<dbReference type="GO" id="GO:0008168">
    <property type="term" value="F:methyltransferase activity"/>
    <property type="evidence" value="ECO:0007669"/>
    <property type="project" value="UniProtKB-KW"/>
</dbReference>
<dbReference type="PANTHER" id="PTHR43861:SF3">
    <property type="entry name" value="PUTATIVE (AFU_ORTHOLOGUE AFUA_2G14390)-RELATED"/>
    <property type="match status" value="1"/>
</dbReference>
<organism evidence="3">
    <name type="scientific">mine drainage metagenome</name>
    <dbReference type="NCBI Taxonomy" id="410659"/>
    <lineage>
        <taxon>unclassified sequences</taxon>
        <taxon>metagenomes</taxon>
        <taxon>ecological metagenomes</taxon>
    </lineage>
</organism>
<protein>
    <submittedName>
        <fullName evidence="3">Methyltransferase type 11</fullName>
    </submittedName>
</protein>
<proteinExistence type="predicted"/>
<dbReference type="GO" id="GO:0032259">
    <property type="term" value="P:methylation"/>
    <property type="evidence" value="ECO:0007669"/>
    <property type="project" value="UniProtKB-KW"/>
</dbReference>
<keyword evidence="3" id="KW-0489">Methyltransferase</keyword>
<evidence type="ECO:0000313" key="3">
    <source>
        <dbReference type="EMBL" id="EQD35001.1"/>
    </source>
</evidence>
<evidence type="ECO:0000256" key="1">
    <source>
        <dbReference type="ARBA" id="ARBA00022679"/>
    </source>
</evidence>
<name>T0YHS7_9ZZZZ</name>
<dbReference type="EMBL" id="AUZY01011337">
    <property type="protein sequence ID" value="EQD35001.1"/>
    <property type="molecule type" value="Genomic_DNA"/>
</dbReference>
<dbReference type="CDD" id="cd02440">
    <property type="entry name" value="AdoMet_MTases"/>
    <property type="match status" value="1"/>
</dbReference>
<reference evidence="3" key="2">
    <citation type="journal article" date="2014" name="ISME J.">
        <title>Microbial stratification in low pH oxic and suboxic macroscopic growths along an acid mine drainage.</title>
        <authorList>
            <person name="Mendez-Garcia C."/>
            <person name="Mesa V."/>
            <person name="Sprenger R.R."/>
            <person name="Richter M."/>
            <person name="Diez M.S."/>
            <person name="Solano J."/>
            <person name="Bargiela R."/>
            <person name="Golyshina O.V."/>
            <person name="Manteca A."/>
            <person name="Ramos J.L."/>
            <person name="Gallego J.R."/>
            <person name="Llorente I."/>
            <person name="Martins Dos Santos V.A."/>
            <person name="Jensen O.N."/>
            <person name="Pelaez A.I."/>
            <person name="Sanchez J."/>
            <person name="Ferrer M."/>
        </authorList>
    </citation>
    <scope>NUCLEOTIDE SEQUENCE</scope>
</reference>
<reference evidence="3" key="1">
    <citation type="submission" date="2013-08" db="EMBL/GenBank/DDBJ databases">
        <authorList>
            <person name="Mendez C."/>
            <person name="Richter M."/>
            <person name="Ferrer M."/>
            <person name="Sanchez J."/>
        </authorList>
    </citation>
    <scope>NUCLEOTIDE SEQUENCE</scope>
</reference>
<dbReference type="Pfam" id="PF13649">
    <property type="entry name" value="Methyltransf_25"/>
    <property type="match status" value="1"/>
</dbReference>
<feature type="domain" description="Methyltransferase" evidence="2">
    <location>
        <begin position="50"/>
        <end position="142"/>
    </location>
</feature>
<gene>
    <name evidence="3" type="ORF">B1B_16987</name>
</gene>
<accession>T0YHS7</accession>
<evidence type="ECO:0000259" key="2">
    <source>
        <dbReference type="Pfam" id="PF13649"/>
    </source>
</evidence>
<dbReference type="SUPFAM" id="SSF53335">
    <property type="entry name" value="S-adenosyl-L-methionine-dependent methyltransferases"/>
    <property type="match status" value="1"/>
</dbReference>
<keyword evidence="1 3" id="KW-0808">Transferase</keyword>
<dbReference type="InterPro" id="IPR029063">
    <property type="entry name" value="SAM-dependent_MTases_sf"/>
</dbReference>
<dbReference type="PANTHER" id="PTHR43861">
    <property type="entry name" value="TRANS-ACONITATE 2-METHYLTRANSFERASE-RELATED"/>
    <property type="match status" value="1"/>
</dbReference>
<dbReference type="Gene3D" id="3.40.50.150">
    <property type="entry name" value="Vaccinia Virus protein VP39"/>
    <property type="match status" value="1"/>
</dbReference>
<comment type="caution">
    <text evidence="3">The sequence shown here is derived from an EMBL/GenBank/DDBJ whole genome shotgun (WGS) entry which is preliminary data.</text>
</comment>
<dbReference type="AlphaFoldDB" id="T0YHS7"/>
<dbReference type="InterPro" id="IPR041698">
    <property type="entry name" value="Methyltransf_25"/>
</dbReference>
<sequence>MSSLLQDSNRQRFDSIAADWDDSPMRRAMAGGVAAAIAAAVPLQAQWQALEYGCGTGLVGAQLAPRLRHLLACDLSPGMLAVLDEKARAAGLDNLHTRVLDLTREAPPAQRFDLIFSSMTLHHIPDVPALLRVFHGMLQPGGWAALADLDAEDGSFHNPDVPGVAHHGFARAELTRWLRASGVSRHQRAHRAYGGENPRGQDRALPIFLITARR</sequence>